<dbReference type="GO" id="GO:0034039">
    <property type="term" value="F:8-oxo-7,8-dihydroguanine DNA N-glycosylase activity"/>
    <property type="evidence" value="ECO:0007669"/>
    <property type="project" value="TreeGrafter"/>
</dbReference>
<dbReference type="GO" id="GO:0051539">
    <property type="term" value="F:4 iron, 4 sulfur cluster binding"/>
    <property type="evidence" value="ECO:0007669"/>
    <property type="project" value="UniProtKB-KW"/>
</dbReference>
<dbReference type="PANTHER" id="PTHR42944">
    <property type="entry name" value="ADENINE DNA GLYCOSYLASE"/>
    <property type="match status" value="1"/>
</dbReference>
<evidence type="ECO:0000256" key="6">
    <source>
        <dbReference type="ARBA" id="ARBA00022485"/>
    </source>
</evidence>
<keyword evidence="17" id="KW-1185">Reference proteome</keyword>
<dbReference type="Proteomes" id="UP001305414">
    <property type="component" value="Unassembled WGS sequence"/>
</dbReference>
<evidence type="ECO:0000256" key="8">
    <source>
        <dbReference type="ARBA" id="ARBA00022763"/>
    </source>
</evidence>
<comment type="similarity">
    <text evidence="3">Belongs to the Nth/MutY family.</text>
</comment>
<dbReference type="InterPro" id="IPR023170">
    <property type="entry name" value="HhH_base_excis_C"/>
</dbReference>
<keyword evidence="10" id="KW-0408">Iron</keyword>
<dbReference type="GO" id="GO:0006285">
    <property type="term" value="P:base-excision repair, AP site formation"/>
    <property type="evidence" value="ECO:0007669"/>
    <property type="project" value="UniProtKB-ARBA"/>
</dbReference>
<reference evidence="16 17" key="1">
    <citation type="submission" date="2023-10" db="EMBL/GenBank/DDBJ databases">
        <title>Draft genome sequence of Xylaria bambusicola isolate GMP-LS, the root and basal stem rot pathogen of sugarcane in Indonesia.</title>
        <authorList>
            <person name="Selvaraj P."/>
            <person name="Muralishankar V."/>
            <person name="Muruganantham S."/>
            <person name="Sp S."/>
            <person name="Haryani S."/>
            <person name="Lau K.J.X."/>
            <person name="Naqvi N.I."/>
        </authorList>
    </citation>
    <scope>NUCLEOTIDE SEQUENCE [LARGE SCALE GENOMIC DNA]</scope>
    <source>
        <strain evidence="16">GMP-LS</strain>
    </source>
</reference>
<feature type="compositionally biased region" description="Polar residues" evidence="14">
    <location>
        <begin position="1"/>
        <end position="10"/>
    </location>
</feature>
<keyword evidence="13" id="KW-0326">Glycosidase</keyword>
<dbReference type="GO" id="GO:0032357">
    <property type="term" value="F:oxidized purine DNA binding"/>
    <property type="evidence" value="ECO:0007669"/>
    <property type="project" value="TreeGrafter"/>
</dbReference>
<dbReference type="InterPro" id="IPR000445">
    <property type="entry name" value="HhH_motif"/>
</dbReference>
<evidence type="ECO:0000256" key="7">
    <source>
        <dbReference type="ARBA" id="ARBA00022723"/>
    </source>
</evidence>
<dbReference type="GO" id="GO:0005634">
    <property type="term" value="C:nucleus"/>
    <property type="evidence" value="ECO:0007669"/>
    <property type="project" value="TreeGrafter"/>
</dbReference>
<comment type="caution">
    <text evidence="16">The sequence shown here is derived from an EMBL/GenBank/DDBJ whole genome shotgun (WGS) entry which is preliminary data.</text>
</comment>
<evidence type="ECO:0000259" key="15">
    <source>
        <dbReference type="SMART" id="SM00478"/>
    </source>
</evidence>
<evidence type="ECO:0000256" key="5">
    <source>
        <dbReference type="ARBA" id="ARBA00022023"/>
    </source>
</evidence>
<evidence type="ECO:0000256" key="3">
    <source>
        <dbReference type="ARBA" id="ARBA00008343"/>
    </source>
</evidence>
<dbReference type="InterPro" id="IPR011257">
    <property type="entry name" value="DNA_glycosylase"/>
</dbReference>
<feature type="region of interest" description="Disordered" evidence="14">
    <location>
        <begin position="1"/>
        <end position="93"/>
    </location>
</feature>
<dbReference type="PANTHER" id="PTHR42944:SF1">
    <property type="entry name" value="ADENINE DNA GLYCOSYLASE"/>
    <property type="match status" value="1"/>
</dbReference>
<evidence type="ECO:0000256" key="4">
    <source>
        <dbReference type="ARBA" id="ARBA00012045"/>
    </source>
</evidence>
<organism evidence="16 17">
    <name type="scientific">Xylaria bambusicola</name>
    <dbReference type="NCBI Taxonomy" id="326684"/>
    <lineage>
        <taxon>Eukaryota</taxon>
        <taxon>Fungi</taxon>
        <taxon>Dikarya</taxon>
        <taxon>Ascomycota</taxon>
        <taxon>Pezizomycotina</taxon>
        <taxon>Sordariomycetes</taxon>
        <taxon>Xylariomycetidae</taxon>
        <taxon>Xylariales</taxon>
        <taxon>Xylariaceae</taxon>
        <taxon>Xylaria</taxon>
    </lineage>
</organism>
<dbReference type="Pfam" id="PF00633">
    <property type="entry name" value="HHH"/>
    <property type="match status" value="1"/>
</dbReference>
<comment type="cofactor">
    <cofactor evidence="2">
        <name>[4Fe-4S] cluster</name>
        <dbReference type="ChEBI" id="CHEBI:49883"/>
    </cofactor>
</comment>
<dbReference type="GO" id="GO:0035485">
    <property type="term" value="F:adenine/guanine mispair binding"/>
    <property type="evidence" value="ECO:0007669"/>
    <property type="project" value="TreeGrafter"/>
</dbReference>
<dbReference type="EMBL" id="JAWHQM010000050">
    <property type="protein sequence ID" value="KAK5635289.1"/>
    <property type="molecule type" value="Genomic_DNA"/>
</dbReference>
<keyword evidence="6" id="KW-0004">4Fe-4S</keyword>
<dbReference type="SUPFAM" id="SSF48150">
    <property type="entry name" value="DNA-glycosylase"/>
    <property type="match status" value="1"/>
</dbReference>
<evidence type="ECO:0000256" key="11">
    <source>
        <dbReference type="ARBA" id="ARBA00023014"/>
    </source>
</evidence>
<dbReference type="EC" id="3.2.2.31" evidence="4"/>
<dbReference type="FunFam" id="1.10.340.30:FF:000002">
    <property type="entry name" value="Adenine DNA glycosylase"/>
    <property type="match status" value="1"/>
</dbReference>
<evidence type="ECO:0000313" key="17">
    <source>
        <dbReference type="Proteomes" id="UP001305414"/>
    </source>
</evidence>
<keyword evidence="7" id="KW-0479">Metal-binding</keyword>
<dbReference type="Gene3D" id="1.10.1670.10">
    <property type="entry name" value="Helix-hairpin-Helix base-excision DNA repair enzymes (C-terminal)"/>
    <property type="match status" value="1"/>
</dbReference>
<comment type="catalytic activity">
    <reaction evidence="1">
        <text>Hydrolyzes free adenine bases from 7,8-dihydro-8-oxoguanine:adenine mismatched double-stranded DNA, leaving an apurinic site.</text>
        <dbReference type="EC" id="3.2.2.31"/>
    </reaction>
</comment>
<evidence type="ECO:0000313" key="16">
    <source>
        <dbReference type="EMBL" id="KAK5635289.1"/>
    </source>
</evidence>
<accession>A0AAN7UVV8</accession>
<dbReference type="GO" id="GO:0006298">
    <property type="term" value="P:mismatch repair"/>
    <property type="evidence" value="ECO:0007669"/>
    <property type="project" value="TreeGrafter"/>
</dbReference>
<evidence type="ECO:0000256" key="12">
    <source>
        <dbReference type="ARBA" id="ARBA00023204"/>
    </source>
</evidence>
<evidence type="ECO:0000256" key="14">
    <source>
        <dbReference type="SAM" id="MobiDB-lite"/>
    </source>
</evidence>
<evidence type="ECO:0000256" key="1">
    <source>
        <dbReference type="ARBA" id="ARBA00000843"/>
    </source>
</evidence>
<keyword evidence="12" id="KW-0234">DNA repair</keyword>
<dbReference type="SMART" id="SM00478">
    <property type="entry name" value="ENDO3c"/>
    <property type="match status" value="1"/>
</dbReference>
<keyword evidence="9" id="KW-0378">Hydrolase</keyword>
<sequence>MRRSLRQAQKQSHEAPVAPSNGLSKTNETERSTLTHNSGSTRKRALPPRQTRDVASHSEDDDYQSSEQAAESPQKKKKRKLASRSKSGKNNGHQHILAQLLSADRAVPDISPSVLPARVHNIDYHRPLLLISRKGRKDLLNWFDGISTKRSMPWRQPWVDPRIYADDPSLLRQKLEKRAYEVWISEIMLQQTRVAVVIDYWNRWMAKWPTIHELAAATSDDVLAAWRGLGYYSRATRIHEAAKLVCKDPETNGLLPSSVDTLVANVPGVGRYTAGAISAIVFGKAAPMVDGNVLRVLSRQLGLLGDVKTTSLSLIFSGRRLTAWLRLLHKILAARNQ</sequence>
<dbReference type="CDD" id="cd00056">
    <property type="entry name" value="ENDO3c"/>
    <property type="match status" value="1"/>
</dbReference>
<dbReference type="Gene3D" id="1.10.340.30">
    <property type="entry name" value="Hypothetical protein, domain 2"/>
    <property type="match status" value="1"/>
</dbReference>
<name>A0AAN7UVV8_9PEZI</name>
<feature type="compositionally biased region" description="Basic residues" evidence="14">
    <location>
        <begin position="75"/>
        <end position="87"/>
    </location>
</feature>
<evidence type="ECO:0000256" key="13">
    <source>
        <dbReference type="ARBA" id="ARBA00023295"/>
    </source>
</evidence>
<dbReference type="GO" id="GO:0046872">
    <property type="term" value="F:metal ion binding"/>
    <property type="evidence" value="ECO:0007669"/>
    <property type="project" value="UniProtKB-KW"/>
</dbReference>
<evidence type="ECO:0000256" key="10">
    <source>
        <dbReference type="ARBA" id="ARBA00023004"/>
    </source>
</evidence>
<dbReference type="GO" id="GO:0000701">
    <property type="term" value="F:purine-specific mismatch base pair DNA N-glycosylase activity"/>
    <property type="evidence" value="ECO:0007669"/>
    <property type="project" value="UniProtKB-EC"/>
</dbReference>
<dbReference type="AlphaFoldDB" id="A0AAN7UVV8"/>
<feature type="domain" description="HhH-GPD" evidence="15">
    <location>
        <begin position="188"/>
        <end position="334"/>
    </location>
</feature>
<dbReference type="InterPro" id="IPR044298">
    <property type="entry name" value="MIG/MutY"/>
</dbReference>
<evidence type="ECO:0000256" key="2">
    <source>
        <dbReference type="ARBA" id="ARBA00001966"/>
    </source>
</evidence>
<gene>
    <name evidence="16" type="ORF">RRF57_011001</name>
</gene>
<dbReference type="InterPro" id="IPR003265">
    <property type="entry name" value="HhH-GPD_domain"/>
</dbReference>
<dbReference type="Pfam" id="PF00730">
    <property type="entry name" value="HhH-GPD"/>
    <property type="match status" value="1"/>
</dbReference>
<keyword evidence="8" id="KW-0227">DNA damage</keyword>
<keyword evidence="11" id="KW-0411">Iron-sulfur</keyword>
<evidence type="ECO:0000256" key="9">
    <source>
        <dbReference type="ARBA" id="ARBA00022801"/>
    </source>
</evidence>
<protein>
    <recommendedName>
        <fullName evidence="5">Adenine DNA glycosylase</fullName>
        <ecNumber evidence="4">3.2.2.31</ecNumber>
    </recommendedName>
</protein>
<proteinExistence type="inferred from homology"/>